<dbReference type="GO" id="GO:0009306">
    <property type="term" value="P:protein secretion"/>
    <property type="evidence" value="ECO:0007669"/>
    <property type="project" value="InterPro"/>
</dbReference>
<dbReference type="InterPro" id="IPR007452">
    <property type="entry name" value="TamB_C"/>
</dbReference>
<evidence type="ECO:0000256" key="1">
    <source>
        <dbReference type="ARBA" id="ARBA00004167"/>
    </source>
</evidence>
<feature type="domain" description="Translocation and assembly module TamB C-terminal" evidence="5">
    <location>
        <begin position="1044"/>
        <end position="1393"/>
    </location>
</feature>
<keyword evidence="4" id="KW-0472">Membrane</keyword>
<dbReference type="GO" id="GO:0005886">
    <property type="term" value="C:plasma membrane"/>
    <property type="evidence" value="ECO:0007669"/>
    <property type="project" value="InterPro"/>
</dbReference>
<comment type="subcellular location">
    <subcellularLocation>
        <location evidence="1">Membrane</location>
        <topology evidence="1">Single-pass membrane protein</topology>
    </subcellularLocation>
</comment>
<dbReference type="KEGG" id="nch:A0U93_04020"/>
<dbReference type="OrthoDB" id="7784409at2"/>
<evidence type="ECO:0000256" key="3">
    <source>
        <dbReference type="ARBA" id="ARBA00022989"/>
    </source>
</evidence>
<dbReference type="PANTHER" id="PTHR36985:SF1">
    <property type="entry name" value="TRANSLOCATION AND ASSEMBLY MODULE SUBUNIT TAMB"/>
    <property type="match status" value="1"/>
</dbReference>
<organism evidence="6 7">
    <name type="scientific">Neoasaia chiangmaiensis</name>
    <dbReference type="NCBI Taxonomy" id="320497"/>
    <lineage>
        <taxon>Bacteria</taxon>
        <taxon>Pseudomonadati</taxon>
        <taxon>Pseudomonadota</taxon>
        <taxon>Alphaproteobacteria</taxon>
        <taxon>Acetobacterales</taxon>
        <taxon>Acetobacteraceae</taxon>
        <taxon>Neoasaia</taxon>
    </lineage>
</organism>
<dbReference type="EMBL" id="CP014691">
    <property type="protein sequence ID" value="AQS87247.1"/>
    <property type="molecule type" value="Genomic_DNA"/>
</dbReference>
<evidence type="ECO:0000313" key="7">
    <source>
        <dbReference type="Proteomes" id="UP000188604"/>
    </source>
</evidence>
<gene>
    <name evidence="6" type="ORF">A0U93_04020</name>
</gene>
<keyword evidence="7" id="KW-1185">Reference proteome</keyword>
<dbReference type="Proteomes" id="UP000188604">
    <property type="component" value="Chromosome"/>
</dbReference>
<keyword evidence="3" id="KW-1133">Transmembrane helix</keyword>
<dbReference type="PANTHER" id="PTHR36985">
    <property type="entry name" value="TRANSLOCATION AND ASSEMBLY MODULE SUBUNIT TAMB"/>
    <property type="match status" value="1"/>
</dbReference>
<dbReference type="GO" id="GO:0097347">
    <property type="term" value="C:TAM protein secretion complex"/>
    <property type="evidence" value="ECO:0007669"/>
    <property type="project" value="TreeGrafter"/>
</dbReference>
<keyword evidence="2" id="KW-0812">Transmembrane</keyword>
<proteinExistence type="predicted"/>
<sequence length="1393" mass="142931">MAGDVHPNRRGRRIAKWAAILLLAIPGGLIALVLAIILVGANIGPGQRFIEREAGSLSGGMVALEGFHGTFPQNLHIRHLAVRDADGAWLTIDALHLAWSPLSLLHKDVNIHALTMDRLAILRQPVSASSTAPSRPSSGKSSLSLRIDLASLHVGRLSIGAALAGVPAEFAVDGRLHVQDLAPLLDGPALDALPRTDIALELRRLDAPGHISLTSATPRGAINLHLTAQDGAGGFITHVGKLPQFDPADLHLDLNGPLRDVALDFGAQAGPVTAAIGGRLDLLGKGVNLAIRAHAPAMTPMPGVGWNNLALDARLHGPMSAPLGQGALDVDALSASGAGVEHLRADFDGQEGADPLATRLHLHLTSQGTRIPGSQPTLLASAPIVADLIAQPNGAGFPITLTVSHPLLQAQTRSHLKPAPQGTIDLTLPDLVPLARLGNVDLHGHGVLHVDYAMPVKASDALTLRLRGDVGLTGGMAQAVGLIGPDGRLALDAAMTTRQHGDKTSRTLDVTQLAVDGQALHLADRATIEVADKTVVTSDGTLSITDLAKVAPSLRGYADLALHAEGPTDDLSAKAHLASVFGTNSVPEGPLTLDAAFAHLPGAPSGTITADGTLDRARLALDTAVARDDKGALHVDLHNLSWNSMQGKGALTLPSGAKVPLGDLDIQVRRLADFSNLAGQKLGGHLTLGVHTTQLDPQSPASVAVLLDGALQSTIARVDRINLGGRIADPTDDPDFDLKLATAGLAVQGITGSANATARGKLSGLDVTARAALQNVAGAPASLDTALRLDLPRKEVRVARLAAVAKGEALNLSGPSLVSFGEKTGVDHLRLTVAPPRVSPAIIDLSGTIKPALNLAVRLDNVTPALAKPFAPNLAASGTISGQARVAGTLQKPTGTIALKARGLKMQTGPAASLPAASLDANAVLQGVSARIDAALNAGRRLDLTVRGTVPTGKTGSIGLQANGHVDLAIADAILGAQGRAVAGQVAIDMGVSGSMAAPRATGRIDLHDASFNDYAQGVRLYGINGAITSAGDSVTVDNILAHAGTGTIALNGTIGAFRPGMPLDIHVDSKGAQPIASDLLTATIDTALRIHGQATTRIDVDGNVRIPTATINIPNSMPASVPQLNVIRPGEQQAVSTSSMIIGLDVNVVSPGEFFVRGHGLDAEMMGKLHVGGVSSAPVVDGGFDLRRGNFNLAGVNLNFTHGRVGFNGSGVTHKLDPTLDFRADRNVEGTLASLLVTGYASAPKIDFRSIPEQPRDQVLAMLLFGTTTAKLSTTQLAELATAVAQLTGGSAFDPLGKVRNALGLDRLAVGGGSGVNNGGASLEAGKYVMKGVYVGAKQATSGSGTQAQVQVDLTRRLKLNTTVGTGGQVTGFTTPENDPGSSVGLSYGFDY</sequence>
<name>A0A1U9KN75_9PROT</name>
<reference evidence="6 7" key="1">
    <citation type="submission" date="2016-03" db="EMBL/GenBank/DDBJ databases">
        <title>Acetic acid bacteria sequencing.</title>
        <authorList>
            <person name="Brandt J."/>
            <person name="Jakob F."/>
            <person name="Vogel R.F."/>
        </authorList>
    </citation>
    <scope>NUCLEOTIDE SEQUENCE [LARGE SCALE GENOMIC DNA]</scope>
    <source>
        <strain evidence="6 7">NBRC 101099</strain>
    </source>
</reference>
<dbReference type="STRING" id="320497.A0U93_04020"/>
<accession>A0A1U9KN75</accession>
<dbReference type="Pfam" id="PF04357">
    <property type="entry name" value="TamB"/>
    <property type="match status" value="1"/>
</dbReference>
<evidence type="ECO:0000259" key="5">
    <source>
        <dbReference type="Pfam" id="PF04357"/>
    </source>
</evidence>
<evidence type="ECO:0000256" key="2">
    <source>
        <dbReference type="ARBA" id="ARBA00022692"/>
    </source>
</evidence>
<protein>
    <recommendedName>
        <fullName evidence="5">Translocation and assembly module TamB C-terminal domain-containing protein</fullName>
    </recommendedName>
</protein>
<evidence type="ECO:0000313" key="6">
    <source>
        <dbReference type="EMBL" id="AQS87247.1"/>
    </source>
</evidence>
<dbReference type="RefSeq" id="WP_077806220.1">
    <property type="nucleotide sequence ID" value="NZ_BJXS01000008.1"/>
</dbReference>
<evidence type="ECO:0000256" key="4">
    <source>
        <dbReference type="ARBA" id="ARBA00023136"/>
    </source>
</evidence>